<dbReference type="AlphaFoldDB" id="A0A9D3SL33"/>
<reference evidence="4 5" key="1">
    <citation type="submission" date="2021-06" db="EMBL/GenBank/DDBJ databases">
        <title>Chromosome-level genome assembly of the red-tail catfish (Hemibagrus wyckioides).</title>
        <authorList>
            <person name="Shao F."/>
        </authorList>
    </citation>
    <scope>NUCLEOTIDE SEQUENCE [LARGE SCALE GENOMIC DNA]</scope>
    <source>
        <strain evidence="4">EC202008001</strain>
        <tissue evidence="4">Blood</tissue>
    </source>
</reference>
<dbReference type="GO" id="GO:0007601">
    <property type="term" value="P:visual perception"/>
    <property type="evidence" value="ECO:0007669"/>
    <property type="project" value="TreeGrafter"/>
</dbReference>
<dbReference type="Gene3D" id="2.170.15.10">
    <property type="entry name" value="Proaerolysin, chain A, domain 3"/>
    <property type="match status" value="1"/>
</dbReference>
<feature type="domain" description="Beta/gamma crystallin 'Greek key'" evidence="3">
    <location>
        <begin position="110"/>
        <end position="148"/>
    </location>
</feature>
<dbReference type="Proteomes" id="UP000824219">
    <property type="component" value="Linkage Group LG15"/>
</dbReference>
<dbReference type="OrthoDB" id="8622782at2759"/>
<evidence type="ECO:0000256" key="2">
    <source>
        <dbReference type="ARBA" id="ARBA00022737"/>
    </source>
</evidence>
<dbReference type="InterPro" id="IPR001064">
    <property type="entry name" value="Beta/gamma_crystallin"/>
</dbReference>
<dbReference type="SUPFAM" id="SSF49695">
    <property type="entry name" value="gamma-Crystallin-like"/>
    <property type="match status" value="1"/>
</dbReference>
<comment type="caution">
    <text evidence="4">The sequence shown here is derived from an EMBL/GenBank/DDBJ whole genome shotgun (WGS) entry which is preliminary data.</text>
</comment>
<organism evidence="4 5">
    <name type="scientific">Hemibagrus wyckioides</name>
    <dbReference type="NCBI Taxonomy" id="337641"/>
    <lineage>
        <taxon>Eukaryota</taxon>
        <taxon>Metazoa</taxon>
        <taxon>Chordata</taxon>
        <taxon>Craniata</taxon>
        <taxon>Vertebrata</taxon>
        <taxon>Euteleostomi</taxon>
        <taxon>Actinopterygii</taxon>
        <taxon>Neopterygii</taxon>
        <taxon>Teleostei</taxon>
        <taxon>Ostariophysi</taxon>
        <taxon>Siluriformes</taxon>
        <taxon>Bagridae</taxon>
        <taxon>Hemibagrus</taxon>
    </lineage>
</organism>
<evidence type="ECO:0000313" key="4">
    <source>
        <dbReference type="EMBL" id="KAG7323448.1"/>
    </source>
</evidence>
<name>A0A9D3SL33_9TELE</name>
<evidence type="ECO:0000259" key="3">
    <source>
        <dbReference type="PROSITE" id="PS50915"/>
    </source>
</evidence>
<evidence type="ECO:0000256" key="1">
    <source>
        <dbReference type="ARBA" id="ARBA00009646"/>
    </source>
</evidence>
<comment type="similarity">
    <text evidence="1">Belongs to the beta/gamma-crystallin family.</text>
</comment>
<dbReference type="PANTHER" id="PTHR11818:SF103">
    <property type="entry name" value="BETA_GAMMA CRYSTALLIN 'GREEK KEY' DOMAIN-CONTAINING PROTEIN"/>
    <property type="match status" value="1"/>
</dbReference>
<keyword evidence="2" id="KW-0677">Repeat</keyword>
<accession>A0A9D3SL33</accession>
<dbReference type="GO" id="GO:0005212">
    <property type="term" value="F:structural constituent of eye lens"/>
    <property type="evidence" value="ECO:0007669"/>
    <property type="project" value="TreeGrafter"/>
</dbReference>
<dbReference type="Pfam" id="PF00030">
    <property type="entry name" value="Crystall"/>
    <property type="match status" value="2"/>
</dbReference>
<protein>
    <recommendedName>
        <fullName evidence="3">Beta/gamma crystallin 'Greek key' domain-containing protein</fullName>
    </recommendedName>
</protein>
<dbReference type="PROSITE" id="PS50915">
    <property type="entry name" value="CRYSTALLIN_BETA_GAMMA"/>
    <property type="match status" value="2"/>
</dbReference>
<dbReference type="InterPro" id="IPR050252">
    <property type="entry name" value="Beta/Gamma-Crystallin"/>
</dbReference>
<feature type="domain" description="Beta/gamma crystallin 'Greek key'" evidence="3">
    <location>
        <begin position="154"/>
        <end position="193"/>
    </location>
</feature>
<sequence>MAQRGACVLYQHGGRSGSIQVARAGRDVPKYYWFENCLSYIRPLKAGKTSIKAEMEWDKKKETVRTVIIDSITGFITELWGLSREFTSDVPDLIQQNFDNCISSLKVIGNPWVAYTGANFTGEPTVYEEGEYASVYYNDDISSLELVTEDLENPQITLYEEENYQGRSLVLNCETNLRYGTFNDKTSSHKVQRGAWVLYQHKQRSGSIQVARAGHDVPKYDWFDNRLSHVRPLKAGKTSIKAEMEWGKKKETVRTVIIDSITGVNYGSEKQIFTTDLTREFSGSVTESFRFSNSTQIGFGNKFELSVSGFKNESTLNVSNNFTVEKGSSNTRSTSESIRVSLPASIPPRTKLTVNMVRKEMTVMIPVKLTITNGFHTKVEYGEYRCEQGNSISTEFKEEKI</sequence>
<evidence type="ECO:0000313" key="5">
    <source>
        <dbReference type="Proteomes" id="UP000824219"/>
    </source>
</evidence>
<dbReference type="InterPro" id="IPR011024">
    <property type="entry name" value="G_crystallin-like"/>
</dbReference>
<proteinExistence type="inferred from homology"/>
<dbReference type="SMART" id="SM00247">
    <property type="entry name" value="XTALbg"/>
    <property type="match status" value="2"/>
</dbReference>
<dbReference type="SUPFAM" id="SSF56973">
    <property type="entry name" value="Aerolisin/ETX pore-forming domain"/>
    <property type="match status" value="1"/>
</dbReference>
<keyword evidence="5" id="KW-1185">Reference proteome</keyword>
<dbReference type="Gene3D" id="2.60.20.10">
    <property type="entry name" value="Crystallins"/>
    <property type="match status" value="2"/>
</dbReference>
<gene>
    <name evidence="4" type="ORF">KOW79_013150</name>
</gene>
<dbReference type="PANTHER" id="PTHR11818">
    <property type="entry name" value="BETA/GAMMA CRYSTALLIN"/>
    <property type="match status" value="1"/>
</dbReference>
<dbReference type="CDD" id="cd20230">
    <property type="entry name" value="PFM_EP37-like"/>
    <property type="match status" value="1"/>
</dbReference>
<dbReference type="EMBL" id="JAHKSW010000015">
    <property type="protein sequence ID" value="KAG7323448.1"/>
    <property type="molecule type" value="Genomic_DNA"/>
</dbReference>
<dbReference type="GO" id="GO:0002088">
    <property type="term" value="P:lens development in camera-type eye"/>
    <property type="evidence" value="ECO:0007669"/>
    <property type="project" value="TreeGrafter"/>
</dbReference>